<evidence type="ECO:0000259" key="7">
    <source>
        <dbReference type="Pfam" id="PF19290"/>
    </source>
</evidence>
<dbReference type="EMBL" id="JEMC01003951">
    <property type="protein sequence ID" value="KYF77177.1"/>
    <property type="molecule type" value="Genomic_DNA"/>
</dbReference>
<proteinExistence type="inferred from homology"/>
<evidence type="ECO:0000313" key="9">
    <source>
        <dbReference type="Proteomes" id="UP000075515"/>
    </source>
</evidence>
<gene>
    <name evidence="8" type="primary">tldD</name>
    <name evidence="8" type="ORF">BE18_45560</name>
</gene>
<name>A0A150RA97_SORCE</name>
<sequence>MSRSQAYRAPFAPGEENAVDAALCERLLSVALSKGGDYADLFFEYRAGGGFTFDEGILKAASRGVSMGVGVRVQRGDATGYAYTEDLTWDAMRRAAETAAQIATGSGGTEKIELRRRELPSRYELPSISLDAPGLAKRALLERASAAALAYDPSIIKAEASFVEEVREVLVATSDGRMAHDVQPLIRFGVRAIAERDGKRQEGSSGGGGRMTTAYFEDRSPEWHAKEAARQAVAMLDAREAPAGEMNVVLAPGDSGILLHEAVGHGLEADFNRKGTSNYAGRVGSDVASPLCTVVDDATLLQSRGTINVDDEGHEPERSTLIENGKLVGYMHDRLSARHYGLTPTGNGRRESFASAPMPRMTNTILLAGPHDPEEIVKSVKRGVFAKKFGGGQVDISNGDFVFSLTESYLIEDGKLTAPLKGVNLIGNGPEVLRRVTMLGHDVATSDGIWTCGKDGQSVPVGVGCPTIKIDRITVGGTRIG</sequence>
<feature type="domain" description="Metalloprotease TldD/E central" evidence="7">
    <location>
        <begin position="135"/>
        <end position="236"/>
    </location>
</feature>
<dbReference type="InterPro" id="IPR002510">
    <property type="entry name" value="Metalloprtase-TldD/E_N"/>
</dbReference>
<dbReference type="Proteomes" id="UP000075515">
    <property type="component" value="Unassembled WGS sequence"/>
</dbReference>
<dbReference type="PIRSF" id="PIRSF004919">
    <property type="entry name" value="TldD"/>
    <property type="match status" value="1"/>
</dbReference>
<evidence type="ECO:0000256" key="1">
    <source>
        <dbReference type="ARBA" id="ARBA00005836"/>
    </source>
</evidence>
<protein>
    <submittedName>
        <fullName evidence="8">Metalloprotease TldD</fullName>
    </submittedName>
</protein>
<keyword evidence="2 8" id="KW-0645">Protease</keyword>
<dbReference type="GO" id="GO:0008237">
    <property type="term" value="F:metallopeptidase activity"/>
    <property type="evidence" value="ECO:0007669"/>
    <property type="project" value="UniProtKB-KW"/>
</dbReference>
<keyword evidence="4 8" id="KW-0482">Metalloprotease</keyword>
<dbReference type="SUPFAM" id="SSF111283">
    <property type="entry name" value="Putative modulator of DNA gyrase, PmbA/TldD"/>
    <property type="match status" value="1"/>
</dbReference>
<dbReference type="GO" id="GO:0005829">
    <property type="term" value="C:cytosol"/>
    <property type="evidence" value="ECO:0007669"/>
    <property type="project" value="TreeGrafter"/>
</dbReference>
<accession>A0A150RA97</accession>
<dbReference type="AlphaFoldDB" id="A0A150RA97"/>
<evidence type="ECO:0000259" key="6">
    <source>
        <dbReference type="Pfam" id="PF19289"/>
    </source>
</evidence>
<dbReference type="InterPro" id="IPR045570">
    <property type="entry name" value="Metalloprtase-TldD/E_cen_dom"/>
</dbReference>
<evidence type="ECO:0000259" key="5">
    <source>
        <dbReference type="Pfam" id="PF01523"/>
    </source>
</evidence>
<keyword evidence="3" id="KW-0378">Hydrolase</keyword>
<dbReference type="PANTHER" id="PTHR30624">
    <property type="entry name" value="UNCHARACTERIZED PROTEIN TLDD AND PMBA"/>
    <property type="match status" value="1"/>
</dbReference>
<dbReference type="InterPro" id="IPR036059">
    <property type="entry name" value="TldD/PmbA_sf"/>
</dbReference>
<evidence type="ECO:0000256" key="4">
    <source>
        <dbReference type="ARBA" id="ARBA00023049"/>
    </source>
</evidence>
<organism evidence="8 9">
    <name type="scientific">Sorangium cellulosum</name>
    <name type="common">Polyangium cellulosum</name>
    <dbReference type="NCBI Taxonomy" id="56"/>
    <lineage>
        <taxon>Bacteria</taxon>
        <taxon>Pseudomonadati</taxon>
        <taxon>Myxococcota</taxon>
        <taxon>Polyangia</taxon>
        <taxon>Polyangiales</taxon>
        <taxon>Polyangiaceae</taxon>
        <taxon>Sorangium</taxon>
    </lineage>
</organism>
<dbReference type="Pfam" id="PF19289">
    <property type="entry name" value="PmbA_TldD_3rd"/>
    <property type="match status" value="1"/>
</dbReference>
<dbReference type="PANTHER" id="PTHR30624:SF4">
    <property type="entry name" value="METALLOPROTEASE TLDD"/>
    <property type="match status" value="1"/>
</dbReference>
<dbReference type="GO" id="GO:0006508">
    <property type="term" value="P:proteolysis"/>
    <property type="evidence" value="ECO:0007669"/>
    <property type="project" value="UniProtKB-KW"/>
</dbReference>
<comment type="caution">
    <text evidence="8">The sequence shown here is derived from an EMBL/GenBank/DDBJ whole genome shotgun (WGS) entry which is preliminary data.</text>
</comment>
<dbReference type="Gene3D" id="3.30.2290.10">
    <property type="entry name" value="PmbA/TldD superfamily"/>
    <property type="match status" value="1"/>
</dbReference>
<dbReference type="InterPro" id="IPR025502">
    <property type="entry name" value="TldD"/>
</dbReference>
<feature type="domain" description="Metalloprotease TldD/E N-terminal" evidence="5">
    <location>
        <begin position="39"/>
        <end position="103"/>
    </location>
</feature>
<dbReference type="InterPro" id="IPR051463">
    <property type="entry name" value="Peptidase_U62_metallo"/>
</dbReference>
<evidence type="ECO:0000256" key="2">
    <source>
        <dbReference type="ARBA" id="ARBA00022670"/>
    </source>
</evidence>
<reference evidence="8 9" key="1">
    <citation type="submission" date="2014-02" db="EMBL/GenBank/DDBJ databases">
        <title>The small core and large imbalanced accessory genome model reveals a collaborative survival strategy of Sorangium cellulosum strains in nature.</title>
        <authorList>
            <person name="Han K."/>
            <person name="Peng R."/>
            <person name="Blom J."/>
            <person name="Li Y.-Z."/>
        </authorList>
    </citation>
    <scope>NUCLEOTIDE SEQUENCE [LARGE SCALE GENOMIC DNA]</scope>
    <source>
        <strain evidence="8 9">So0149</strain>
    </source>
</reference>
<evidence type="ECO:0000313" key="8">
    <source>
        <dbReference type="EMBL" id="KYF77177.1"/>
    </source>
</evidence>
<dbReference type="Pfam" id="PF19290">
    <property type="entry name" value="PmbA_TldD_2nd"/>
    <property type="match status" value="1"/>
</dbReference>
<evidence type="ECO:0000256" key="3">
    <source>
        <dbReference type="ARBA" id="ARBA00022801"/>
    </source>
</evidence>
<dbReference type="Pfam" id="PF01523">
    <property type="entry name" value="PmbA_TldD_1st"/>
    <property type="match status" value="1"/>
</dbReference>
<feature type="domain" description="Metalloprotease TldD/E C-terminal" evidence="6">
    <location>
        <begin position="244"/>
        <end position="477"/>
    </location>
</feature>
<comment type="similarity">
    <text evidence="1">Belongs to the peptidase U62 family.</text>
</comment>
<dbReference type="InterPro" id="IPR035068">
    <property type="entry name" value="TldD/PmbA_N"/>
</dbReference>
<dbReference type="InterPro" id="IPR045569">
    <property type="entry name" value="Metalloprtase-TldD/E_C"/>
</dbReference>